<evidence type="ECO:0000256" key="1">
    <source>
        <dbReference type="SAM" id="Phobius"/>
    </source>
</evidence>
<reference evidence="3" key="1">
    <citation type="submission" date="2016-10" db="EMBL/GenBank/DDBJ databases">
        <authorList>
            <person name="Varghese N."/>
            <person name="Submissions S."/>
        </authorList>
    </citation>
    <scope>NUCLEOTIDE SEQUENCE [LARGE SCALE GENOMIC DNA]</scope>
    <source>
        <strain evidence="3">DSM 11706</strain>
    </source>
</reference>
<keyword evidence="3" id="KW-1185">Reference proteome</keyword>
<dbReference type="AlphaFoldDB" id="A0A1I5UUS1"/>
<proteinExistence type="predicted"/>
<keyword evidence="1" id="KW-1133">Transmembrane helix</keyword>
<dbReference type="OrthoDB" id="2970012at2"/>
<name>A0A1I5UUS1_9BACI</name>
<evidence type="ECO:0000313" key="2">
    <source>
        <dbReference type="EMBL" id="SFP99011.1"/>
    </source>
</evidence>
<dbReference type="EMBL" id="FOXU01000001">
    <property type="protein sequence ID" value="SFP99011.1"/>
    <property type="molecule type" value="Genomic_DNA"/>
</dbReference>
<keyword evidence="1" id="KW-0472">Membrane</keyword>
<protein>
    <submittedName>
        <fullName evidence="2">Uncharacterized protein</fullName>
    </submittedName>
</protein>
<accession>A0A1I5UUS1</accession>
<gene>
    <name evidence="2" type="ORF">SAMN05421670_0551</name>
</gene>
<dbReference type="Proteomes" id="UP000198734">
    <property type="component" value="Unassembled WGS sequence"/>
</dbReference>
<sequence length="149" mass="17150">MELISHNIKSIGIGIVVLLLVMVWVTVFANANRTYSASDVLGDYADLNAEKPFVDIQSYDLEKEDLFTPIEIPEETQLELIESFKNAKFKRVTDVSLDIDYRVNITFNTGYAMWVDTDKKLVNLIDGYEYYTIENDSEFFEILKNATEL</sequence>
<keyword evidence="1" id="KW-0812">Transmembrane</keyword>
<organism evidence="2 3">
    <name type="scientific">Psychrobacillus psychrotolerans</name>
    <dbReference type="NCBI Taxonomy" id="126156"/>
    <lineage>
        <taxon>Bacteria</taxon>
        <taxon>Bacillati</taxon>
        <taxon>Bacillota</taxon>
        <taxon>Bacilli</taxon>
        <taxon>Bacillales</taxon>
        <taxon>Bacillaceae</taxon>
        <taxon>Psychrobacillus</taxon>
    </lineage>
</organism>
<evidence type="ECO:0000313" key="3">
    <source>
        <dbReference type="Proteomes" id="UP000198734"/>
    </source>
</evidence>
<dbReference type="RefSeq" id="WP_093533956.1">
    <property type="nucleotide sequence ID" value="NZ_FOXU01000001.1"/>
</dbReference>
<feature type="transmembrane region" description="Helical" evidence="1">
    <location>
        <begin position="12"/>
        <end position="31"/>
    </location>
</feature>
<dbReference type="STRING" id="126156.SAMN05421670_0551"/>